<proteinExistence type="predicted"/>
<protein>
    <submittedName>
        <fullName evidence="2 3">Uncharacterized protein</fullName>
    </submittedName>
</protein>
<evidence type="ECO:0000256" key="1">
    <source>
        <dbReference type="SAM" id="MobiDB-lite"/>
    </source>
</evidence>
<keyword evidence="4" id="KW-1185">Reference proteome</keyword>
<evidence type="ECO:0000313" key="4">
    <source>
        <dbReference type="Proteomes" id="UP000030765"/>
    </source>
</evidence>
<sequence length="129" mass="14485">MESKRRTNIQWWQRTSENLDSPSRQDGQHFVVRIGWLEDEIEEKGLKAPPPPSSSTNSGHQGAAGGISNCGQSGIVQTYFATVSDNTRCSRQLTGWETLRDRGGLQQTPCRCRRTCRFQHGFTEVPCCV</sequence>
<dbReference type="EMBL" id="KE524999">
    <property type="protein sequence ID" value="KFB39928.1"/>
    <property type="molecule type" value="Genomic_DNA"/>
</dbReference>
<evidence type="ECO:0000313" key="3">
    <source>
        <dbReference type="EnsemblMetazoa" id="ASIC007309-PA"/>
    </source>
</evidence>
<dbReference type="VEuPathDB" id="VectorBase:ASIC007309"/>
<name>A0A084VPN4_ANOSI</name>
<dbReference type="Proteomes" id="UP000030765">
    <property type="component" value="Unassembled WGS sequence"/>
</dbReference>
<reference evidence="3" key="2">
    <citation type="submission" date="2020-05" db="UniProtKB">
        <authorList>
            <consortium name="EnsemblMetazoa"/>
        </authorList>
    </citation>
    <scope>IDENTIFICATION</scope>
</reference>
<feature type="region of interest" description="Disordered" evidence="1">
    <location>
        <begin position="42"/>
        <end position="67"/>
    </location>
</feature>
<evidence type="ECO:0000313" key="2">
    <source>
        <dbReference type="EMBL" id="KFB39928.1"/>
    </source>
</evidence>
<reference evidence="2 4" key="1">
    <citation type="journal article" date="2014" name="BMC Genomics">
        <title>Genome sequence of Anopheles sinensis provides insight into genetics basis of mosquito competence for malaria parasites.</title>
        <authorList>
            <person name="Zhou D."/>
            <person name="Zhang D."/>
            <person name="Ding G."/>
            <person name="Shi L."/>
            <person name="Hou Q."/>
            <person name="Ye Y."/>
            <person name="Xu Y."/>
            <person name="Zhou H."/>
            <person name="Xiong C."/>
            <person name="Li S."/>
            <person name="Yu J."/>
            <person name="Hong S."/>
            <person name="Yu X."/>
            <person name="Zou P."/>
            <person name="Chen C."/>
            <person name="Chang X."/>
            <person name="Wang W."/>
            <person name="Lv Y."/>
            <person name="Sun Y."/>
            <person name="Ma L."/>
            <person name="Shen B."/>
            <person name="Zhu C."/>
        </authorList>
    </citation>
    <scope>NUCLEOTIDE SEQUENCE [LARGE SCALE GENOMIC DNA]</scope>
</reference>
<organism evidence="2">
    <name type="scientific">Anopheles sinensis</name>
    <name type="common">Mosquito</name>
    <dbReference type="NCBI Taxonomy" id="74873"/>
    <lineage>
        <taxon>Eukaryota</taxon>
        <taxon>Metazoa</taxon>
        <taxon>Ecdysozoa</taxon>
        <taxon>Arthropoda</taxon>
        <taxon>Hexapoda</taxon>
        <taxon>Insecta</taxon>
        <taxon>Pterygota</taxon>
        <taxon>Neoptera</taxon>
        <taxon>Endopterygota</taxon>
        <taxon>Diptera</taxon>
        <taxon>Nematocera</taxon>
        <taxon>Culicoidea</taxon>
        <taxon>Culicidae</taxon>
        <taxon>Anophelinae</taxon>
        <taxon>Anopheles</taxon>
    </lineage>
</organism>
<dbReference type="EMBL" id="ATLV01015015">
    <property type="status" value="NOT_ANNOTATED_CDS"/>
    <property type="molecule type" value="Genomic_DNA"/>
</dbReference>
<accession>A0A084VPN4</accession>
<dbReference type="AlphaFoldDB" id="A0A084VPN4"/>
<dbReference type="EnsemblMetazoa" id="ASIC007309-RA">
    <property type="protein sequence ID" value="ASIC007309-PA"/>
    <property type="gene ID" value="ASIC007309"/>
</dbReference>
<gene>
    <name evidence="2" type="ORF">ZHAS_00007309</name>
</gene>